<keyword evidence="5 11" id="KW-1003">Cell membrane</keyword>
<dbReference type="GeneID" id="49406489"/>
<evidence type="ECO:0000256" key="1">
    <source>
        <dbReference type="ARBA" id="ARBA00003543"/>
    </source>
</evidence>
<dbReference type="GO" id="GO:0005524">
    <property type="term" value="F:ATP binding"/>
    <property type="evidence" value="ECO:0007669"/>
    <property type="project" value="UniProtKB-UniRule"/>
</dbReference>
<dbReference type="GO" id="GO:0005886">
    <property type="term" value="C:plasma membrane"/>
    <property type="evidence" value="ECO:0007669"/>
    <property type="project" value="UniProtKB-SubCell"/>
</dbReference>
<evidence type="ECO:0000256" key="5">
    <source>
        <dbReference type="ARBA" id="ARBA00022475"/>
    </source>
</evidence>
<keyword evidence="10 11" id="KW-0066">ATP synthesis</keyword>
<dbReference type="InterPro" id="IPR036794">
    <property type="entry name" value="ATP_F1_dsu/esu_C_sf"/>
</dbReference>
<sequence>MANCMQLEIVTPDKLLFSSDEIVYLGLRTNDGGIGIEANHIPVIASLDIAPMKYRLADGTEGYVAICGGFMEMNANKCTILATIAEMADDIDKARAEAAKERAEERLKNKTENLDVNRAQYSLRRAIARLGAYNKLGR</sequence>
<evidence type="ECO:0000256" key="2">
    <source>
        <dbReference type="ARBA" id="ARBA00004202"/>
    </source>
</evidence>
<evidence type="ECO:0000256" key="10">
    <source>
        <dbReference type="ARBA" id="ARBA00023310"/>
    </source>
</evidence>
<protein>
    <recommendedName>
        <fullName evidence="11">ATP synthase epsilon chain</fullName>
    </recommendedName>
    <alternativeName>
        <fullName evidence="11">ATP synthase F1 sector epsilon subunit</fullName>
    </alternativeName>
    <alternativeName>
        <fullName evidence="11">F-ATPase epsilon subunit</fullName>
    </alternativeName>
</protein>
<proteinExistence type="inferred from homology"/>
<comment type="function">
    <text evidence="1 11">Produces ATP from ADP in the presence of a proton gradient across the membrane.</text>
</comment>
<evidence type="ECO:0000256" key="4">
    <source>
        <dbReference type="ARBA" id="ARBA00022448"/>
    </source>
</evidence>
<dbReference type="eggNOG" id="COG0355">
    <property type="taxonomic scope" value="Bacteria"/>
</dbReference>
<dbReference type="Gene3D" id="2.60.15.10">
    <property type="entry name" value="F0F1 ATP synthase delta/epsilon subunit, N-terminal"/>
    <property type="match status" value="1"/>
</dbReference>
<evidence type="ECO:0000259" key="15">
    <source>
        <dbReference type="Pfam" id="PF02823"/>
    </source>
</evidence>
<dbReference type="Pfam" id="PF00401">
    <property type="entry name" value="ATP-synt_DE"/>
    <property type="match status" value="1"/>
</dbReference>
<evidence type="ECO:0000256" key="3">
    <source>
        <dbReference type="ARBA" id="ARBA00005712"/>
    </source>
</evidence>
<dbReference type="HOGENOM" id="CLU_084338_1_3_9"/>
<evidence type="ECO:0000256" key="6">
    <source>
        <dbReference type="ARBA" id="ARBA00022781"/>
    </source>
</evidence>
<dbReference type="NCBIfam" id="TIGR01216">
    <property type="entry name" value="ATP_synt_epsi"/>
    <property type="match status" value="1"/>
</dbReference>
<keyword evidence="8 11" id="KW-0472">Membrane</keyword>
<dbReference type="PANTHER" id="PTHR13822">
    <property type="entry name" value="ATP SYNTHASE DELTA/EPSILON CHAIN"/>
    <property type="match status" value="1"/>
</dbReference>
<dbReference type="InterPro" id="IPR020546">
    <property type="entry name" value="ATP_synth_F1_dsu/esu_N"/>
</dbReference>
<dbReference type="CDD" id="cd12152">
    <property type="entry name" value="F1-ATPase_delta"/>
    <property type="match status" value="1"/>
</dbReference>
<comment type="caution">
    <text evidence="16">The sequence shown here is derived from an EMBL/GenBank/DDBJ whole genome shotgun (WGS) entry which is preliminary data.</text>
</comment>
<evidence type="ECO:0000256" key="12">
    <source>
        <dbReference type="RuleBase" id="RU003656"/>
    </source>
</evidence>
<dbReference type="RefSeq" id="WP_021718179.1">
    <property type="nucleotide sequence ID" value="NZ_AP019004.1"/>
</dbReference>
<dbReference type="SUPFAM" id="SSF51344">
    <property type="entry name" value="Epsilon subunit of F1F0-ATP synthase N-terminal domain"/>
    <property type="match status" value="1"/>
</dbReference>
<feature type="domain" description="ATP synthase F1 complex delta/epsilon subunit N-terminal" evidence="15">
    <location>
        <begin position="5"/>
        <end position="83"/>
    </location>
</feature>
<evidence type="ECO:0000256" key="8">
    <source>
        <dbReference type="ARBA" id="ARBA00023136"/>
    </source>
</evidence>
<dbReference type="Pfam" id="PF02823">
    <property type="entry name" value="ATP-synt_DE_N"/>
    <property type="match status" value="1"/>
</dbReference>
<dbReference type="InterPro" id="IPR020547">
    <property type="entry name" value="ATP_synth_F1_esu_C"/>
</dbReference>
<keyword evidence="9 11" id="KW-0139">CF(1)</keyword>
<evidence type="ECO:0000256" key="7">
    <source>
        <dbReference type="ARBA" id="ARBA00023065"/>
    </source>
</evidence>
<name>R6J7B8_9FIRM</name>
<keyword evidence="7 11" id="KW-0406">Ion transport</keyword>
<comment type="subcellular location">
    <subcellularLocation>
        <location evidence="2 11">Cell membrane</location>
        <topology evidence="2 11">Peripheral membrane protein</topology>
    </subcellularLocation>
</comment>
<evidence type="ECO:0000256" key="11">
    <source>
        <dbReference type="HAMAP-Rule" id="MF_00530"/>
    </source>
</evidence>
<dbReference type="InterPro" id="IPR036771">
    <property type="entry name" value="ATPsynth_dsu/esu_N"/>
</dbReference>
<feature type="domain" description="ATP synthase epsilon subunit C-terminal" evidence="14">
    <location>
        <begin position="89"/>
        <end position="132"/>
    </location>
</feature>
<feature type="coiled-coil region" evidence="13">
    <location>
        <begin position="84"/>
        <end position="120"/>
    </location>
</feature>
<dbReference type="HAMAP" id="MF_00530">
    <property type="entry name" value="ATP_synth_epsil_bac"/>
    <property type="match status" value="1"/>
</dbReference>
<gene>
    <name evidence="11" type="primary">atpC</name>
    <name evidence="16" type="ORF">BN533_01279</name>
</gene>
<keyword evidence="6 11" id="KW-0375">Hydrogen ion transport</keyword>
<reference evidence="16" key="1">
    <citation type="submission" date="2012-11" db="EMBL/GenBank/DDBJ databases">
        <title>Dependencies among metagenomic species, viruses, plasmids and units of genetic variation.</title>
        <authorList>
            <person name="Nielsen H.B."/>
            <person name="Almeida M."/>
            <person name="Juncker A.S."/>
            <person name="Rasmussen S."/>
            <person name="Li J."/>
            <person name="Sunagawa S."/>
            <person name="Plichta D."/>
            <person name="Gautier L."/>
            <person name="Le Chatelier E."/>
            <person name="Peletier E."/>
            <person name="Bonde I."/>
            <person name="Nielsen T."/>
            <person name="Manichanh C."/>
            <person name="Arumugam M."/>
            <person name="Batto J."/>
            <person name="Santos M.B.Q.D."/>
            <person name="Blom N."/>
            <person name="Borruel N."/>
            <person name="Burgdorf K.S."/>
            <person name="Boumezbeur F."/>
            <person name="Casellas F."/>
            <person name="Dore J."/>
            <person name="Guarner F."/>
            <person name="Hansen T."/>
            <person name="Hildebrand F."/>
            <person name="Kaas R.S."/>
            <person name="Kennedy S."/>
            <person name="Kristiansen K."/>
            <person name="Kultima J.R."/>
            <person name="Leonard P."/>
            <person name="Levenez F."/>
            <person name="Lund O."/>
            <person name="Moumen B."/>
            <person name="Le Paslier D."/>
            <person name="Pons N."/>
            <person name="Pedersen O."/>
            <person name="Prifti E."/>
            <person name="Qin J."/>
            <person name="Raes J."/>
            <person name="Tap J."/>
            <person name="Tims S."/>
            <person name="Ussery D.W."/>
            <person name="Yamada T."/>
            <person name="MetaHit consortium"/>
            <person name="Renault P."/>
            <person name="Sicheritz-Ponten T."/>
            <person name="Bork P."/>
            <person name="Wang J."/>
            <person name="Brunak S."/>
            <person name="Ehrlich S.D."/>
        </authorList>
    </citation>
    <scope>NUCLEOTIDE SEQUENCE [LARGE SCALE GENOMIC DNA]</scope>
</reference>
<accession>A0A3G9HDW1</accession>
<keyword evidence="13" id="KW-0175">Coiled coil</keyword>
<dbReference type="Gene3D" id="1.20.5.440">
    <property type="entry name" value="ATP synthase delta/epsilon subunit, C-terminal domain"/>
    <property type="match status" value="1"/>
</dbReference>
<dbReference type="EMBL" id="CBDS010000078">
    <property type="protein sequence ID" value="CDB46222.1"/>
    <property type="molecule type" value="Genomic_DNA"/>
</dbReference>
<dbReference type="FunFam" id="1.20.5.440:FF:000001">
    <property type="entry name" value="ATP synthase epsilon chain"/>
    <property type="match status" value="1"/>
</dbReference>
<comment type="similarity">
    <text evidence="3 11 12">Belongs to the ATPase epsilon chain family.</text>
</comment>
<evidence type="ECO:0000256" key="13">
    <source>
        <dbReference type="SAM" id="Coils"/>
    </source>
</evidence>
<dbReference type="InterPro" id="IPR001469">
    <property type="entry name" value="ATP_synth_F1_dsu/esu"/>
</dbReference>
<accession>R6J7B8</accession>
<evidence type="ECO:0000313" key="16">
    <source>
        <dbReference type="EMBL" id="CDB46222.1"/>
    </source>
</evidence>
<dbReference type="GO" id="GO:0046933">
    <property type="term" value="F:proton-transporting ATP synthase activity, rotational mechanism"/>
    <property type="evidence" value="ECO:0007669"/>
    <property type="project" value="UniProtKB-UniRule"/>
</dbReference>
<dbReference type="GO" id="GO:0045259">
    <property type="term" value="C:proton-transporting ATP synthase complex"/>
    <property type="evidence" value="ECO:0007669"/>
    <property type="project" value="UniProtKB-KW"/>
</dbReference>
<dbReference type="AlphaFoldDB" id="R6J7B8"/>
<comment type="subunit">
    <text evidence="11 12">F-type ATPases have 2 components, CF(1) - the catalytic core - and CF(0) - the membrane proton channel. CF(1) has five subunits: alpha(3), beta(3), gamma(1), delta(1), epsilon(1). CF(0) has three main subunits: a, b and c.</text>
</comment>
<dbReference type="SUPFAM" id="SSF46604">
    <property type="entry name" value="Epsilon subunit of F1F0-ATP synthase C-terminal domain"/>
    <property type="match status" value="1"/>
</dbReference>
<keyword evidence="4 11" id="KW-0813">Transport</keyword>
<evidence type="ECO:0000256" key="9">
    <source>
        <dbReference type="ARBA" id="ARBA00023196"/>
    </source>
</evidence>
<evidence type="ECO:0000259" key="14">
    <source>
        <dbReference type="Pfam" id="PF00401"/>
    </source>
</evidence>
<dbReference type="PANTHER" id="PTHR13822:SF10">
    <property type="entry name" value="ATP SYNTHASE EPSILON CHAIN, CHLOROPLASTIC"/>
    <property type="match status" value="1"/>
</dbReference>
<organism evidence="16">
    <name type="scientific">Phascolarctobacterium faecium</name>
    <dbReference type="NCBI Taxonomy" id="33025"/>
    <lineage>
        <taxon>Bacteria</taxon>
        <taxon>Bacillati</taxon>
        <taxon>Bacillota</taxon>
        <taxon>Negativicutes</taxon>
        <taxon>Acidaminococcales</taxon>
        <taxon>Acidaminococcaceae</taxon>
        <taxon>Phascolarctobacterium</taxon>
    </lineage>
</organism>
<dbReference type="STRING" id="1262914.BN533_01279"/>